<dbReference type="AlphaFoldDB" id="A0A1F8F1I2"/>
<keyword evidence="1" id="KW-1133">Transmembrane helix</keyword>
<accession>A0A1F8F1I2</accession>
<dbReference type="Proteomes" id="UP000177605">
    <property type="component" value="Unassembled WGS sequence"/>
</dbReference>
<feature type="transmembrane region" description="Helical" evidence="1">
    <location>
        <begin position="312"/>
        <end position="335"/>
    </location>
</feature>
<dbReference type="InterPro" id="IPR011044">
    <property type="entry name" value="Quino_amine_DH_bsu"/>
</dbReference>
<evidence type="ECO:0000313" key="3">
    <source>
        <dbReference type="Proteomes" id="UP000177605"/>
    </source>
</evidence>
<protein>
    <submittedName>
        <fullName evidence="2">Uncharacterized protein</fullName>
    </submittedName>
</protein>
<proteinExistence type="predicted"/>
<reference evidence="2 3" key="1">
    <citation type="journal article" date="2016" name="Nat. Commun.">
        <title>Thousands of microbial genomes shed light on interconnected biogeochemical processes in an aquifer system.</title>
        <authorList>
            <person name="Anantharaman K."/>
            <person name="Brown C.T."/>
            <person name="Hug L.A."/>
            <person name="Sharon I."/>
            <person name="Castelle C.J."/>
            <person name="Probst A.J."/>
            <person name="Thomas B.C."/>
            <person name="Singh A."/>
            <person name="Wilkins M.J."/>
            <person name="Karaoz U."/>
            <person name="Brodie E.L."/>
            <person name="Williams K.H."/>
            <person name="Hubbard S.S."/>
            <person name="Banfield J.F."/>
        </authorList>
    </citation>
    <scope>NUCLEOTIDE SEQUENCE [LARGE SCALE GENOMIC DNA]</scope>
</reference>
<gene>
    <name evidence="2" type="ORF">A2669_02800</name>
</gene>
<evidence type="ECO:0000313" key="2">
    <source>
        <dbReference type="EMBL" id="OGN06548.1"/>
    </source>
</evidence>
<evidence type="ECO:0000256" key="1">
    <source>
        <dbReference type="SAM" id="Phobius"/>
    </source>
</evidence>
<dbReference type="SUPFAM" id="SSF50969">
    <property type="entry name" value="YVTN repeat-like/Quinoprotein amine dehydrogenase"/>
    <property type="match status" value="1"/>
</dbReference>
<organism evidence="2 3">
    <name type="scientific">Candidatus Yanofskybacteria bacterium RIFCSPHIGHO2_01_FULL_48_25b</name>
    <dbReference type="NCBI Taxonomy" id="1802672"/>
    <lineage>
        <taxon>Bacteria</taxon>
        <taxon>Candidatus Yanofskyibacteriota</taxon>
    </lineage>
</organism>
<dbReference type="EMBL" id="MGJM01000013">
    <property type="protein sequence ID" value="OGN06548.1"/>
    <property type="molecule type" value="Genomic_DNA"/>
</dbReference>
<keyword evidence="1" id="KW-0812">Transmembrane</keyword>
<sequence length="659" mass="70575">MQRVYTKPSAKEILIKGSSKDGSVDLFSYDGNGSGRSLGNLYVVGNINSPGEVGSEDIDVGYVLNLVASLAKREYYSDPDQGPKDAFSNALKKINGVVEEFFKSKDTKINIGIFAVAGDQIHISKLGKFKIFLARDGKNIDILNNIQLFNKESTQEREFSNIISGKVAAGDRLLAFYPGRSVTAREKNLKDTFISSPQEQFAAKLASIKEEKPEFCCAAFHIDIQKATETLAEDKGPQPKELGVKAEPAPEVAAVETMPEPEPVAQVAVKRPAEPPIPNIIPSEFAKGKREIALSKHIRRIKNMNFSPRGKAVSMGGIAIVAIIAIVTLKSFVFVNASTKQINAAVSEARSNLKLAQEKVSQDSLIEARDLLTGSLASITQAEASNGSSKKTEEARSEIIKVLDSLDQAQDATLSVIAEIPLDSGLAQLAALAGNNLHVFVNRKTDGAILNIKNGIIEKTTPVSGLTPQTMFASENYLALVDSLASKIAAISLNKSTVSISGFTSDPLVSYEVYNDNLYGLTQSGIIKISDAALGHSAVQPWLAKDATLPTDPVKIAVDGNIHILNKKGELTTYYKGKEISKANTGVAAESASLLLTNTDSPNLYLVNTSSGRIYVIAKNSGAVSKTLKINSAQTVTSAALGADDSIYILSDNKVWQVK</sequence>
<name>A0A1F8F1I2_9BACT</name>
<keyword evidence="1" id="KW-0472">Membrane</keyword>
<comment type="caution">
    <text evidence="2">The sequence shown here is derived from an EMBL/GenBank/DDBJ whole genome shotgun (WGS) entry which is preliminary data.</text>
</comment>